<keyword evidence="6" id="KW-1133">Transmembrane helix</keyword>
<dbReference type="InterPro" id="IPR050567">
    <property type="entry name" value="Mitochondrial_Carrier"/>
</dbReference>
<organism evidence="11 12">
    <name type="scientific">Diversispora epigaea</name>
    <dbReference type="NCBI Taxonomy" id="1348612"/>
    <lineage>
        <taxon>Eukaryota</taxon>
        <taxon>Fungi</taxon>
        <taxon>Fungi incertae sedis</taxon>
        <taxon>Mucoromycota</taxon>
        <taxon>Glomeromycotina</taxon>
        <taxon>Glomeromycetes</taxon>
        <taxon>Diversisporales</taxon>
        <taxon>Diversisporaceae</taxon>
        <taxon>Diversispora</taxon>
    </lineage>
</organism>
<feature type="repeat" description="Solcar" evidence="9">
    <location>
        <begin position="11"/>
        <end position="95"/>
    </location>
</feature>
<dbReference type="PANTHER" id="PTHR45624:SF45">
    <property type="entry name" value="MITOCHONDRIAL CARRIER"/>
    <property type="match status" value="1"/>
</dbReference>
<keyword evidence="4 9" id="KW-0812">Transmembrane</keyword>
<proteinExistence type="inferred from homology"/>
<keyword evidence="12" id="KW-1185">Reference proteome</keyword>
<evidence type="ECO:0000256" key="10">
    <source>
        <dbReference type="RuleBase" id="RU000488"/>
    </source>
</evidence>
<dbReference type="EMBL" id="PQFF01000338">
    <property type="protein sequence ID" value="RHZ58170.1"/>
    <property type="molecule type" value="Genomic_DNA"/>
</dbReference>
<name>A0A397HCK3_9GLOM</name>
<accession>A0A397HCK3</accession>
<gene>
    <name evidence="11" type="ORF">Glove_375g94</name>
</gene>
<keyword evidence="3 10" id="KW-0813">Transport</keyword>
<keyword evidence="5" id="KW-0677">Repeat</keyword>
<evidence type="ECO:0000256" key="3">
    <source>
        <dbReference type="ARBA" id="ARBA00022448"/>
    </source>
</evidence>
<evidence type="ECO:0000256" key="2">
    <source>
        <dbReference type="ARBA" id="ARBA00006375"/>
    </source>
</evidence>
<dbReference type="GO" id="GO:0000064">
    <property type="term" value="F:L-ornithine transmembrane transporter activity"/>
    <property type="evidence" value="ECO:0007669"/>
    <property type="project" value="TreeGrafter"/>
</dbReference>
<comment type="caution">
    <text evidence="11">The sequence shown here is derived from an EMBL/GenBank/DDBJ whole genome shotgun (WGS) entry which is preliminary data.</text>
</comment>
<dbReference type="Gene3D" id="1.50.40.10">
    <property type="entry name" value="Mitochondrial carrier domain"/>
    <property type="match status" value="2"/>
</dbReference>
<dbReference type="Proteomes" id="UP000266861">
    <property type="component" value="Unassembled WGS sequence"/>
</dbReference>
<dbReference type="STRING" id="1348612.A0A397HCK3"/>
<reference evidence="11 12" key="1">
    <citation type="submission" date="2018-08" db="EMBL/GenBank/DDBJ databases">
        <title>Genome and evolution of the arbuscular mycorrhizal fungus Diversispora epigaea (formerly Glomus versiforme) and its bacterial endosymbionts.</title>
        <authorList>
            <person name="Sun X."/>
            <person name="Fei Z."/>
            <person name="Harrison M."/>
        </authorList>
    </citation>
    <scope>NUCLEOTIDE SEQUENCE [LARGE SCALE GENOMIC DNA]</scope>
    <source>
        <strain evidence="11 12">IT104</strain>
    </source>
</reference>
<comment type="subcellular location">
    <subcellularLocation>
        <location evidence="1">Mitochondrion membrane</location>
        <topology evidence="1">Multi-pass membrane protein</topology>
    </subcellularLocation>
</comment>
<dbReference type="GO" id="GO:1990575">
    <property type="term" value="P:mitochondrial L-ornithine transmembrane transport"/>
    <property type="evidence" value="ECO:0007669"/>
    <property type="project" value="TreeGrafter"/>
</dbReference>
<sequence>MSDLKNPPTTKGGWKDFIAGSFAGMAQVSVGQPLDTIKVRLQVDPLRYKGPMDCLIKTVNQEGPLALYKGMASPLVGIGAVNALLFATYSRLKSIQTSALDEQLPLYKIAIAGAGAGAVNSVLSSPVELLKIKMQAQYGSSKVSIGNNALIYKGPIDCAQHLIREFGIRNGLFRGFWVTVVREIPGYAGFYSGFEFVKRKITPDKGNPNDLPPGKLMIAGAFGGVSYWLCCYPLDVVKSIVQNQHNPPKGLFYVFTTFKMIYKKEGAQAFTRGITPTILRSIPAAGATFTVYELAMRMLQPF</sequence>
<dbReference type="InterPro" id="IPR023395">
    <property type="entry name" value="MCP_dom_sf"/>
</dbReference>
<dbReference type="GO" id="GO:0031966">
    <property type="term" value="C:mitochondrial membrane"/>
    <property type="evidence" value="ECO:0007669"/>
    <property type="project" value="UniProtKB-SubCell"/>
</dbReference>
<evidence type="ECO:0000313" key="12">
    <source>
        <dbReference type="Proteomes" id="UP000266861"/>
    </source>
</evidence>
<dbReference type="SUPFAM" id="SSF103506">
    <property type="entry name" value="Mitochondrial carrier"/>
    <property type="match status" value="1"/>
</dbReference>
<comment type="similarity">
    <text evidence="2 10">Belongs to the mitochondrial carrier (TC 2.A.29) family.</text>
</comment>
<feature type="repeat" description="Solcar" evidence="9">
    <location>
        <begin position="104"/>
        <end position="200"/>
    </location>
</feature>
<evidence type="ECO:0000256" key="5">
    <source>
        <dbReference type="ARBA" id="ARBA00022737"/>
    </source>
</evidence>
<evidence type="ECO:0000256" key="6">
    <source>
        <dbReference type="ARBA" id="ARBA00022989"/>
    </source>
</evidence>
<evidence type="ECO:0000256" key="7">
    <source>
        <dbReference type="ARBA" id="ARBA00023128"/>
    </source>
</evidence>
<dbReference type="OrthoDB" id="14252at2759"/>
<evidence type="ECO:0008006" key="13">
    <source>
        <dbReference type="Google" id="ProtNLM"/>
    </source>
</evidence>
<dbReference type="AlphaFoldDB" id="A0A397HCK3"/>
<evidence type="ECO:0000313" key="11">
    <source>
        <dbReference type="EMBL" id="RHZ58170.1"/>
    </source>
</evidence>
<evidence type="ECO:0000256" key="8">
    <source>
        <dbReference type="ARBA" id="ARBA00023136"/>
    </source>
</evidence>
<protein>
    <recommendedName>
        <fullName evidence="13">Mitochondrial carrier</fullName>
    </recommendedName>
</protein>
<evidence type="ECO:0000256" key="9">
    <source>
        <dbReference type="PROSITE-ProRule" id="PRU00282"/>
    </source>
</evidence>
<keyword evidence="8 9" id="KW-0472">Membrane</keyword>
<feature type="repeat" description="Solcar" evidence="9">
    <location>
        <begin position="214"/>
        <end position="298"/>
    </location>
</feature>
<dbReference type="PANTHER" id="PTHR45624">
    <property type="entry name" value="MITOCHONDRIAL BASIC AMINO ACIDS TRANSPORTER-RELATED"/>
    <property type="match status" value="1"/>
</dbReference>
<dbReference type="PROSITE" id="PS50920">
    <property type="entry name" value="SOLCAR"/>
    <property type="match status" value="3"/>
</dbReference>
<keyword evidence="7" id="KW-0496">Mitochondrion</keyword>
<evidence type="ECO:0000256" key="4">
    <source>
        <dbReference type="ARBA" id="ARBA00022692"/>
    </source>
</evidence>
<evidence type="ECO:0000256" key="1">
    <source>
        <dbReference type="ARBA" id="ARBA00004225"/>
    </source>
</evidence>
<dbReference type="Pfam" id="PF00153">
    <property type="entry name" value="Mito_carr"/>
    <property type="match status" value="3"/>
</dbReference>
<dbReference type="InterPro" id="IPR018108">
    <property type="entry name" value="MCP_transmembrane"/>
</dbReference>